<accession>A0A2P7NRL8</accession>
<proteinExistence type="predicted"/>
<keyword evidence="2" id="KW-1185">Reference proteome</keyword>
<reference evidence="1 2" key="1">
    <citation type="submission" date="2018-03" db="EMBL/GenBank/DDBJ databases">
        <title>Draft genome of Nitrosomonas supralitoralis APG5.</title>
        <authorList>
            <person name="Urakawa H."/>
            <person name="Lopez J.V."/>
        </authorList>
    </citation>
    <scope>NUCLEOTIDE SEQUENCE [LARGE SCALE GENOMIC DNA]</scope>
    <source>
        <strain evidence="1 2">APG5</strain>
    </source>
</reference>
<dbReference type="InterPro" id="IPR028140">
    <property type="entry name" value="TraM"/>
</dbReference>
<organism evidence="1 2">
    <name type="scientific">Nitrosomonas supralitoralis</name>
    <dbReference type="NCBI Taxonomy" id="2116706"/>
    <lineage>
        <taxon>Bacteria</taxon>
        <taxon>Pseudomonadati</taxon>
        <taxon>Pseudomonadota</taxon>
        <taxon>Betaproteobacteria</taxon>
        <taxon>Nitrosomonadales</taxon>
        <taxon>Nitrosomonadaceae</taxon>
        <taxon>Nitrosomonas</taxon>
    </lineage>
</organism>
<name>A0A2P7NRL8_9PROT</name>
<sequence>MSPSGKQMDEVIQQIAAAHGVVLSKDDPIMMLHTMNDHLIKENKSAQQDLLDSFRSQMELFSDQWSVEAKNHSDRILNSSIVSSKAEVARVMEEQSRVILEQWKHELSSGFSQVHNTIQASRQTAIYHCFIHYVNFCRYYSLYLFNDVEKYRPIHNSITPIN</sequence>
<dbReference type="AlphaFoldDB" id="A0A2P7NRL8"/>
<dbReference type="OrthoDB" id="7478199at2"/>
<dbReference type="EMBL" id="PXXU01000072">
    <property type="protein sequence ID" value="PSJ16104.1"/>
    <property type="molecule type" value="Genomic_DNA"/>
</dbReference>
<evidence type="ECO:0000313" key="1">
    <source>
        <dbReference type="EMBL" id="PSJ16104.1"/>
    </source>
</evidence>
<evidence type="ECO:0000313" key="2">
    <source>
        <dbReference type="Proteomes" id="UP000241912"/>
    </source>
</evidence>
<dbReference type="GO" id="GO:0009372">
    <property type="term" value="P:quorum sensing"/>
    <property type="evidence" value="ECO:0007669"/>
    <property type="project" value="InterPro"/>
</dbReference>
<dbReference type="Proteomes" id="UP000241912">
    <property type="component" value="Unassembled WGS sequence"/>
</dbReference>
<gene>
    <name evidence="1" type="ORF">C7H79_15320</name>
</gene>
<dbReference type="Pfam" id="PF11657">
    <property type="entry name" value="Activator-TraM"/>
    <property type="match status" value="1"/>
</dbReference>
<protein>
    <submittedName>
        <fullName evidence="1">Conjugal transfer protein TraM</fullName>
    </submittedName>
</protein>
<comment type="caution">
    <text evidence="1">The sequence shown here is derived from an EMBL/GenBank/DDBJ whole genome shotgun (WGS) entry which is preliminary data.</text>
</comment>